<gene>
    <name evidence="1" type="ORF">BpHYR1_037377</name>
</gene>
<sequence>MIIKKEKKRKNNSAHGLFFINKKTTYLFISINAFKTMQRPMSDHLLRVPLNELTLKVRVYITFIVKSLPHLVSLRNKVIIDIYNF</sequence>
<organism evidence="1 2">
    <name type="scientific">Brachionus plicatilis</name>
    <name type="common">Marine rotifer</name>
    <name type="synonym">Brachionus muelleri</name>
    <dbReference type="NCBI Taxonomy" id="10195"/>
    <lineage>
        <taxon>Eukaryota</taxon>
        <taxon>Metazoa</taxon>
        <taxon>Spiralia</taxon>
        <taxon>Gnathifera</taxon>
        <taxon>Rotifera</taxon>
        <taxon>Eurotatoria</taxon>
        <taxon>Monogononta</taxon>
        <taxon>Pseudotrocha</taxon>
        <taxon>Ploima</taxon>
        <taxon>Brachionidae</taxon>
        <taxon>Brachionus</taxon>
    </lineage>
</organism>
<dbReference type="EMBL" id="REGN01002039">
    <property type="protein sequence ID" value="RNA30829.1"/>
    <property type="molecule type" value="Genomic_DNA"/>
</dbReference>
<name>A0A3M7S569_BRAPC</name>
<evidence type="ECO:0000313" key="1">
    <source>
        <dbReference type="EMBL" id="RNA30829.1"/>
    </source>
</evidence>
<dbReference type="AlphaFoldDB" id="A0A3M7S569"/>
<dbReference type="Proteomes" id="UP000276133">
    <property type="component" value="Unassembled WGS sequence"/>
</dbReference>
<protein>
    <submittedName>
        <fullName evidence="1">Uncharacterized protein</fullName>
    </submittedName>
</protein>
<reference evidence="1 2" key="1">
    <citation type="journal article" date="2018" name="Sci. Rep.">
        <title>Genomic signatures of local adaptation to the degree of environmental predictability in rotifers.</title>
        <authorList>
            <person name="Franch-Gras L."/>
            <person name="Hahn C."/>
            <person name="Garcia-Roger E.M."/>
            <person name="Carmona M.J."/>
            <person name="Serra M."/>
            <person name="Gomez A."/>
        </authorList>
    </citation>
    <scope>NUCLEOTIDE SEQUENCE [LARGE SCALE GENOMIC DNA]</scope>
    <source>
        <strain evidence="1">HYR1</strain>
    </source>
</reference>
<comment type="caution">
    <text evidence="1">The sequence shown here is derived from an EMBL/GenBank/DDBJ whole genome shotgun (WGS) entry which is preliminary data.</text>
</comment>
<proteinExistence type="predicted"/>
<evidence type="ECO:0000313" key="2">
    <source>
        <dbReference type="Proteomes" id="UP000276133"/>
    </source>
</evidence>
<accession>A0A3M7S569</accession>
<keyword evidence="2" id="KW-1185">Reference proteome</keyword>